<proteinExistence type="predicted"/>
<evidence type="ECO:0000313" key="3">
    <source>
        <dbReference type="Proteomes" id="UP000828390"/>
    </source>
</evidence>
<organism evidence="2 3">
    <name type="scientific">Dreissena polymorpha</name>
    <name type="common">Zebra mussel</name>
    <name type="synonym">Mytilus polymorpha</name>
    <dbReference type="NCBI Taxonomy" id="45954"/>
    <lineage>
        <taxon>Eukaryota</taxon>
        <taxon>Metazoa</taxon>
        <taxon>Spiralia</taxon>
        <taxon>Lophotrochozoa</taxon>
        <taxon>Mollusca</taxon>
        <taxon>Bivalvia</taxon>
        <taxon>Autobranchia</taxon>
        <taxon>Heteroconchia</taxon>
        <taxon>Euheterodonta</taxon>
        <taxon>Imparidentia</taxon>
        <taxon>Neoheterodontei</taxon>
        <taxon>Myida</taxon>
        <taxon>Dreissenoidea</taxon>
        <taxon>Dreissenidae</taxon>
        <taxon>Dreissena</taxon>
    </lineage>
</organism>
<dbReference type="EMBL" id="JAIWYP010000011">
    <property type="protein sequence ID" value="KAH3740460.1"/>
    <property type="molecule type" value="Genomic_DNA"/>
</dbReference>
<feature type="compositionally biased region" description="Basic and acidic residues" evidence="1">
    <location>
        <begin position="33"/>
        <end position="44"/>
    </location>
</feature>
<dbReference type="Proteomes" id="UP000828390">
    <property type="component" value="Unassembled WGS sequence"/>
</dbReference>
<comment type="caution">
    <text evidence="2">The sequence shown here is derived from an EMBL/GenBank/DDBJ whole genome shotgun (WGS) entry which is preliminary data.</text>
</comment>
<feature type="region of interest" description="Disordered" evidence="1">
    <location>
        <begin position="17"/>
        <end position="52"/>
    </location>
</feature>
<gene>
    <name evidence="2" type="ORF">DPMN_047166</name>
</gene>
<reference evidence="2" key="2">
    <citation type="submission" date="2020-11" db="EMBL/GenBank/DDBJ databases">
        <authorList>
            <person name="McCartney M.A."/>
            <person name="Auch B."/>
            <person name="Kono T."/>
            <person name="Mallez S."/>
            <person name="Becker A."/>
            <person name="Gohl D.M."/>
            <person name="Silverstein K.A.T."/>
            <person name="Koren S."/>
            <person name="Bechman K.B."/>
            <person name="Herman A."/>
            <person name="Abrahante J.E."/>
            <person name="Garbe J."/>
        </authorList>
    </citation>
    <scope>NUCLEOTIDE SEQUENCE</scope>
    <source>
        <strain evidence="2">Duluth1</strain>
        <tissue evidence="2">Whole animal</tissue>
    </source>
</reference>
<accession>A0A9D4D889</accession>
<name>A0A9D4D889_DREPO</name>
<protein>
    <submittedName>
        <fullName evidence="2">Uncharacterized protein</fullName>
    </submittedName>
</protein>
<reference evidence="2" key="1">
    <citation type="journal article" date="2019" name="bioRxiv">
        <title>The Genome of the Zebra Mussel, Dreissena polymorpha: A Resource for Invasive Species Research.</title>
        <authorList>
            <person name="McCartney M.A."/>
            <person name="Auch B."/>
            <person name="Kono T."/>
            <person name="Mallez S."/>
            <person name="Zhang Y."/>
            <person name="Obille A."/>
            <person name="Becker A."/>
            <person name="Abrahante J.E."/>
            <person name="Garbe J."/>
            <person name="Badalamenti J.P."/>
            <person name="Herman A."/>
            <person name="Mangelson H."/>
            <person name="Liachko I."/>
            <person name="Sullivan S."/>
            <person name="Sone E.D."/>
            <person name="Koren S."/>
            <person name="Silverstein K.A.T."/>
            <person name="Beckman K.B."/>
            <person name="Gohl D.M."/>
        </authorList>
    </citation>
    <scope>NUCLEOTIDE SEQUENCE</scope>
    <source>
        <strain evidence="2">Duluth1</strain>
        <tissue evidence="2">Whole animal</tissue>
    </source>
</reference>
<sequence>MIIVTRVKRPLQWQYLERDTTRQNGEETTQMEQKQRQSRVEEPKPAVPRQRH</sequence>
<evidence type="ECO:0000256" key="1">
    <source>
        <dbReference type="SAM" id="MobiDB-lite"/>
    </source>
</evidence>
<keyword evidence="3" id="KW-1185">Reference proteome</keyword>
<dbReference type="AlphaFoldDB" id="A0A9D4D889"/>
<evidence type="ECO:0000313" key="2">
    <source>
        <dbReference type="EMBL" id="KAH3740460.1"/>
    </source>
</evidence>